<reference evidence="1" key="1">
    <citation type="submission" date="2022-03" db="EMBL/GenBank/DDBJ databases">
        <authorList>
            <person name="Martin H S."/>
        </authorList>
    </citation>
    <scope>NUCLEOTIDE SEQUENCE</scope>
</reference>
<proteinExistence type="predicted"/>
<protein>
    <submittedName>
        <fullName evidence="1">Uncharacterized protein</fullName>
    </submittedName>
</protein>
<gene>
    <name evidence="1" type="ORF">IPOD504_LOCUS17040</name>
</gene>
<evidence type="ECO:0000313" key="2">
    <source>
        <dbReference type="Proteomes" id="UP000837857"/>
    </source>
</evidence>
<organism evidence="1 2">
    <name type="scientific">Iphiclides podalirius</name>
    <name type="common">scarce swallowtail</name>
    <dbReference type="NCBI Taxonomy" id="110791"/>
    <lineage>
        <taxon>Eukaryota</taxon>
        <taxon>Metazoa</taxon>
        <taxon>Ecdysozoa</taxon>
        <taxon>Arthropoda</taxon>
        <taxon>Hexapoda</taxon>
        <taxon>Insecta</taxon>
        <taxon>Pterygota</taxon>
        <taxon>Neoptera</taxon>
        <taxon>Endopterygota</taxon>
        <taxon>Lepidoptera</taxon>
        <taxon>Glossata</taxon>
        <taxon>Ditrysia</taxon>
        <taxon>Papilionoidea</taxon>
        <taxon>Papilionidae</taxon>
        <taxon>Papilioninae</taxon>
        <taxon>Iphiclides</taxon>
    </lineage>
</organism>
<name>A0ABN8J8D5_9NEOP</name>
<accession>A0ABN8J8D5</accession>
<dbReference type="EMBL" id="OW152821">
    <property type="protein sequence ID" value="CAH2075894.1"/>
    <property type="molecule type" value="Genomic_DNA"/>
</dbReference>
<sequence length="135" mass="15679">MATEEEPDSLKIFWDHFFKAETGTYEKTTWLDLFLAEFLIRLQDGLEPKELINFCPVKMRRVDDAGRPGLRSSCAHFLHQRSSRHLLVNARAYAAPLAPRQLLGPYAAPRRCRPRGRWRSDTLQRTTKVAVTPWL</sequence>
<evidence type="ECO:0000313" key="1">
    <source>
        <dbReference type="EMBL" id="CAH2075894.1"/>
    </source>
</evidence>
<feature type="non-terminal residue" evidence="1">
    <location>
        <position position="1"/>
    </location>
</feature>
<keyword evidence="2" id="KW-1185">Reference proteome</keyword>
<dbReference type="Proteomes" id="UP000837857">
    <property type="component" value="Chromosome 9"/>
</dbReference>